<evidence type="ECO:0000313" key="4">
    <source>
        <dbReference type="EMBL" id="SOU39757.1"/>
    </source>
</evidence>
<dbReference type="PANTHER" id="PTHR45947">
    <property type="entry name" value="SULFOQUINOVOSYL TRANSFERASE SQD2"/>
    <property type="match status" value="1"/>
</dbReference>
<dbReference type="RefSeq" id="WP_104641934.1">
    <property type="nucleotide sequence ID" value="NZ_AQGW01000018.1"/>
</dbReference>
<dbReference type="SUPFAM" id="SSF53756">
    <property type="entry name" value="UDP-Glycosyltransferase/glycogen phosphorylase"/>
    <property type="match status" value="1"/>
</dbReference>
<organism evidence="4 5">
    <name type="scientific">Pseudoalteromonas carrageenovora IAM 12662</name>
    <dbReference type="NCBI Taxonomy" id="1314868"/>
    <lineage>
        <taxon>Bacteria</taxon>
        <taxon>Pseudomonadati</taxon>
        <taxon>Pseudomonadota</taxon>
        <taxon>Gammaproteobacteria</taxon>
        <taxon>Alteromonadales</taxon>
        <taxon>Pseudoalteromonadaceae</taxon>
        <taxon>Pseudoalteromonas</taxon>
    </lineage>
</organism>
<sequence length="413" mass="47084">MVVFSINGNWINNTVGPSNIIRNAYDRTSKYLEHNVDLKIITLDSYYNDTHVRGSEAPSIAVGSKFSDFKRKVKSFVSYKSKSSLLFSLITVLKKMIFPAFKLAYKMKRDKTLLKTHNIAVVHDCFTAYFLMKLHSKENSKSKFIFIYHNDGNLWSMLLESYPKLSIFKRYLDLIENSIIARCDAIILLSNSAKSRLEFIKGDAVNNKLKVIYNGIPDFTDKESTTNYDNDSVNIVCVGTLCHRKGQDRCLNLLSLLPFKMRGKIKLHFVGDGSFREDLKTQSLNLSLNEQVFFHGAKDDVYPYVAEADAYILLSRNEGLPLSIIEAMSLGLPILATKVGGVGELVIDGFNGFIYDDENRSDCLQRFLSLSEDDLNKMKLNSRAYFEANFTVDKMIDNECRLFKEVFSYDGRS</sequence>
<dbReference type="Pfam" id="PF00534">
    <property type="entry name" value="Glycos_transf_1"/>
    <property type="match status" value="1"/>
</dbReference>
<feature type="domain" description="Glycosyl transferase family 1" evidence="1">
    <location>
        <begin position="228"/>
        <end position="382"/>
    </location>
</feature>
<dbReference type="CDD" id="cd03801">
    <property type="entry name" value="GT4_PimA-like"/>
    <property type="match status" value="1"/>
</dbReference>
<dbReference type="AlphaFoldDB" id="A0A2K4X605"/>
<feature type="domain" description="Glycosyltransferase subfamily 4-like N-terminal" evidence="2">
    <location>
        <begin position="108"/>
        <end position="216"/>
    </location>
</feature>
<dbReference type="EMBL" id="LT965928">
    <property type="protein sequence ID" value="SOU39757.1"/>
    <property type="molecule type" value="Genomic_DNA"/>
</dbReference>
<dbReference type="OrthoDB" id="9768937at2"/>
<dbReference type="PANTHER" id="PTHR45947:SF3">
    <property type="entry name" value="SULFOQUINOVOSYL TRANSFERASE SQD2"/>
    <property type="match status" value="1"/>
</dbReference>
<evidence type="ECO:0000313" key="3">
    <source>
        <dbReference type="EMBL" id="MBE0381949.1"/>
    </source>
</evidence>
<keyword evidence="4" id="KW-0808">Transferase</keyword>
<evidence type="ECO:0000259" key="1">
    <source>
        <dbReference type="Pfam" id="PF00534"/>
    </source>
</evidence>
<evidence type="ECO:0000313" key="6">
    <source>
        <dbReference type="Proteomes" id="UP000615003"/>
    </source>
</evidence>
<evidence type="ECO:0000259" key="2">
    <source>
        <dbReference type="Pfam" id="PF13439"/>
    </source>
</evidence>
<dbReference type="Gene3D" id="3.40.50.2000">
    <property type="entry name" value="Glycogen Phosphorylase B"/>
    <property type="match status" value="2"/>
</dbReference>
<accession>A0A2K4X605</accession>
<proteinExistence type="predicted"/>
<dbReference type="EC" id="2.4.-.-" evidence="4"/>
<dbReference type="Proteomes" id="UP000615003">
    <property type="component" value="Unassembled WGS sequence"/>
</dbReference>
<dbReference type="Proteomes" id="UP000238288">
    <property type="component" value="Chromosome PCAR9a"/>
</dbReference>
<dbReference type="GeneID" id="93662401"/>
<keyword evidence="4" id="KW-0328">Glycosyltransferase</keyword>
<evidence type="ECO:0000313" key="5">
    <source>
        <dbReference type="Proteomes" id="UP000238288"/>
    </source>
</evidence>
<keyword evidence="6" id="KW-1185">Reference proteome</keyword>
<dbReference type="EMBL" id="AQGW01000018">
    <property type="protein sequence ID" value="MBE0381949.1"/>
    <property type="molecule type" value="Genomic_DNA"/>
</dbReference>
<dbReference type="GO" id="GO:0016757">
    <property type="term" value="F:glycosyltransferase activity"/>
    <property type="evidence" value="ECO:0007669"/>
    <property type="project" value="UniProtKB-KW"/>
</dbReference>
<reference evidence="4 5" key="2">
    <citation type="submission" date="2017-11" db="EMBL/GenBank/DDBJ databases">
        <authorList>
            <person name="Han C.G."/>
        </authorList>
    </citation>
    <scope>NUCLEOTIDE SEQUENCE [LARGE SCALE GENOMIC DNA]</scope>
    <source>
        <strain evidence="5">ATCC 43555</strain>
        <strain evidence="4">ATCC43555</strain>
    </source>
</reference>
<name>A0A2K4X605_PSEVC</name>
<reference evidence="3 6" key="1">
    <citation type="submission" date="2015-06" db="EMBL/GenBank/DDBJ databases">
        <title>Genome sequence of Pseudoalteromonas carrageenovora.</title>
        <authorList>
            <person name="Xie B.-B."/>
            <person name="Rong J.-C."/>
            <person name="Qin Q.-L."/>
            <person name="Zhang Y.-Z."/>
        </authorList>
    </citation>
    <scope>NUCLEOTIDE SEQUENCE [LARGE SCALE GENOMIC DNA]</scope>
    <source>
        <strain evidence="3 6">IAM 12662</strain>
    </source>
</reference>
<dbReference type="InterPro" id="IPR050194">
    <property type="entry name" value="Glycosyltransferase_grp1"/>
</dbReference>
<dbReference type="Pfam" id="PF13439">
    <property type="entry name" value="Glyco_transf_4"/>
    <property type="match status" value="1"/>
</dbReference>
<gene>
    <name evidence="4" type="ORF">PCAR9_A20177</name>
    <name evidence="3" type="ORF">PCARR_a0194</name>
</gene>
<dbReference type="InterPro" id="IPR001296">
    <property type="entry name" value="Glyco_trans_1"/>
</dbReference>
<dbReference type="InterPro" id="IPR028098">
    <property type="entry name" value="Glyco_trans_4-like_N"/>
</dbReference>
<protein>
    <submittedName>
        <fullName evidence="4">Glycosyltransferase, family GT4</fullName>
        <ecNumber evidence="4">2.4.-.-</ecNumber>
    </submittedName>
</protein>